<dbReference type="AlphaFoldDB" id="A0A1V5STJ2"/>
<accession>A0A1V5STJ2</accession>
<dbReference type="GO" id="GO:0008705">
    <property type="term" value="F:methionine synthase activity"/>
    <property type="evidence" value="ECO:0007669"/>
    <property type="project" value="InterPro"/>
</dbReference>
<proteinExistence type="predicted"/>
<evidence type="ECO:0000259" key="1">
    <source>
        <dbReference type="Pfam" id="PF02965"/>
    </source>
</evidence>
<dbReference type="EMBL" id="MWBQ01000088">
    <property type="protein sequence ID" value="OQA57634.1"/>
    <property type="molecule type" value="Genomic_DNA"/>
</dbReference>
<reference evidence="2" key="1">
    <citation type="submission" date="2017-02" db="EMBL/GenBank/DDBJ databases">
        <title>Delving into the versatile metabolic prowess of the omnipresent phylum Bacteroidetes.</title>
        <authorList>
            <person name="Nobu M.K."/>
            <person name="Mei R."/>
            <person name="Narihiro T."/>
            <person name="Kuroda K."/>
            <person name="Liu W.-T."/>
        </authorList>
    </citation>
    <scope>NUCLEOTIDE SEQUENCE</scope>
    <source>
        <strain evidence="2">ADurb.Bin276</strain>
    </source>
</reference>
<organism evidence="2">
    <name type="scientific">Candidatus Atribacter allofermentans</name>
    <dbReference type="NCBI Taxonomy" id="1852833"/>
    <lineage>
        <taxon>Bacteria</taxon>
        <taxon>Pseudomonadati</taxon>
        <taxon>Atribacterota</taxon>
        <taxon>Atribacteria</taxon>
        <taxon>Atribacterales</taxon>
        <taxon>Atribacteraceae</taxon>
        <taxon>Atribacter</taxon>
    </lineage>
</organism>
<dbReference type="InterPro" id="IPR004223">
    <property type="entry name" value="VitB12-dep_Met_synth_activ_dom"/>
</dbReference>
<name>A0A1V5STJ2_9BACT</name>
<dbReference type="Pfam" id="PF02965">
    <property type="entry name" value="Met_synt_B12"/>
    <property type="match status" value="1"/>
</dbReference>
<dbReference type="Gene3D" id="3.40.109.40">
    <property type="match status" value="1"/>
</dbReference>
<feature type="domain" description="AdoMet activation" evidence="1">
    <location>
        <begin position="155"/>
        <end position="194"/>
    </location>
</feature>
<gene>
    <name evidence="2" type="ORF">BWY41_01257</name>
</gene>
<dbReference type="Proteomes" id="UP000485569">
    <property type="component" value="Unassembled WGS sequence"/>
</dbReference>
<dbReference type="InterPro" id="IPR037010">
    <property type="entry name" value="VitB12-dep_Met_synth_activ_sf"/>
</dbReference>
<sequence>MEQRILENIPFNVDRDTLFETYHIEEGSDDSKRIDQLIAEAEKIAKPKAIYKLSTIDEKTENTVIIDQTKFTSRVLRVNLDEVHRAFPFIVTCGMELEEWSLIITDMMEQFWVDSIKEQAALQAYQAVQSELEDRYRLGMTSTMNPGSLEDWPMKEQVALFSLFGDPKKLIGVTLTDSFLMVPIKSVSGIIFPTNSKFESCQLCPRKNCPGRRAPYDPGLGESKYSFGNK</sequence>
<comment type="caution">
    <text evidence="2">The sequence shown here is derived from an EMBL/GenBank/DDBJ whole genome shotgun (WGS) entry which is preliminary data.</text>
</comment>
<dbReference type="SUPFAM" id="SSF56507">
    <property type="entry name" value="Methionine synthase activation domain-like"/>
    <property type="match status" value="1"/>
</dbReference>
<evidence type="ECO:0000313" key="2">
    <source>
        <dbReference type="EMBL" id="OQA57634.1"/>
    </source>
</evidence>
<protein>
    <submittedName>
        <fullName evidence="2">Vitamin B12 dependent methionine synthase, activation domain</fullName>
    </submittedName>
</protein>